<feature type="compositionally biased region" description="Polar residues" evidence="1">
    <location>
        <begin position="405"/>
        <end position="421"/>
    </location>
</feature>
<name>A0A2B7YFN1_POLH7</name>
<feature type="region of interest" description="Disordered" evidence="1">
    <location>
        <begin position="177"/>
        <end position="197"/>
    </location>
</feature>
<feature type="region of interest" description="Disordered" evidence="1">
    <location>
        <begin position="405"/>
        <end position="428"/>
    </location>
</feature>
<dbReference type="Proteomes" id="UP000224634">
    <property type="component" value="Unassembled WGS sequence"/>
</dbReference>
<dbReference type="EMBL" id="PDNA01000045">
    <property type="protein sequence ID" value="PGH19692.1"/>
    <property type="molecule type" value="Genomic_DNA"/>
</dbReference>
<sequence length="747" mass="81320">MPSLAVLIAVSVASSLTLSLLTACFTITWLRSRYKTASPGANCAGIDRCENGEVVFGADGCGSTRPNATLPYASPRQWAAIGSSDNVSTHAGGFSIDRPPPRNGSKRRSSFFDSLSNQNGRKLQKRPSCRDIPLDRMTSPTTPPSPSQAEHGYVEPFLSHDHRGLQTEVTPIEIFQGQGETGDAQNPKGRASNSRWSVSVSSTIRRLPDMAPCDAVNNDDGSAPGATVTRRTSGTMLNQTAGSPPKQPVPPLPPTSRPRSSHLPRRDSFKELSSMSLETANSSILNHDMGSDLQNTQERRDLPNPPMKYSNDSFHHTGPTPLWYARLSGSHDIEMQNRVQSQRDLGYRPASAGSYRHSRETVVPRRSFSTPYPDGSPLSRSSMIPTTRNITFNAPDTSHPLQNKQWQQMEGNNSRRSSLSQDHFVRPPPRYELNKHIVARRASNTSLNERAVLRPTTGNVRNVDFSRQTTSSTYTPPKQYNGLQSNSRNQSPVSNHKGHRRQNCVRIPVFAPRPSSILLTPTVELPEEPLELPSNELHKADKGSMLQNGHTHNMASGMTVLTHGSSPPLAVQKPFHPKSPFQYPVPRRSALRNVSSRAAVASPRLTNTNDSANQRSASAPGNQEPTLTRTITVTRLSRPASPGSVTIEPNNQKVTALANGITPRADTTASESTKSTIQIVAPSPDSLTPTPKTLKGSDIIGCTAKRMSLVGKANDAGTSTVTPSKENWTPLARTPGSIYDQYGFLKE</sequence>
<gene>
    <name evidence="2" type="ORF">AJ80_03847</name>
</gene>
<feature type="compositionally biased region" description="Polar residues" evidence="1">
    <location>
        <begin position="604"/>
        <end position="628"/>
    </location>
</feature>
<feature type="compositionally biased region" description="Pro residues" evidence="1">
    <location>
        <begin position="245"/>
        <end position="256"/>
    </location>
</feature>
<feature type="compositionally biased region" description="Polar residues" evidence="1">
    <location>
        <begin position="111"/>
        <end position="121"/>
    </location>
</feature>
<feature type="region of interest" description="Disordered" evidence="1">
    <location>
        <begin position="340"/>
        <end position="383"/>
    </location>
</feature>
<organism evidence="2 3">
    <name type="scientific">Polytolypa hystricis (strain UAMH7299)</name>
    <dbReference type="NCBI Taxonomy" id="1447883"/>
    <lineage>
        <taxon>Eukaryota</taxon>
        <taxon>Fungi</taxon>
        <taxon>Dikarya</taxon>
        <taxon>Ascomycota</taxon>
        <taxon>Pezizomycotina</taxon>
        <taxon>Eurotiomycetes</taxon>
        <taxon>Eurotiomycetidae</taxon>
        <taxon>Onygenales</taxon>
        <taxon>Onygenales incertae sedis</taxon>
        <taxon>Polytolypa</taxon>
    </lineage>
</organism>
<feature type="compositionally biased region" description="Polar residues" evidence="1">
    <location>
        <begin position="458"/>
        <end position="494"/>
    </location>
</feature>
<accession>A0A2B7YFN1</accession>
<feature type="region of interest" description="Disordered" evidence="1">
    <location>
        <begin position="582"/>
        <end position="628"/>
    </location>
</feature>
<proteinExistence type="predicted"/>
<evidence type="ECO:0000256" key="1">
    <source>
        <dbReference type="SAM" id="MobiDB-lite"/>
    </source>
</evidence>
<feature type="region of interest" description="Disordered" evidence="1">
    <location>
        <begin position="90"/>
        <end position="152"/>
    </location>
</feature>
<dbReference type="AlphaFoldDB" id="A0A2B7YFN1"/>
<evidence type="ECO:0000313" key="2">
    <source>
        <dbReference type="EMBL" id="PGH19692.1"/>
    </source>
</evidence>
<feature type="region of interest" description="Disordered" evidence="1">
    <location>
        <begin position="211"/>
        <end position="268"/>
    </location>
</feature>
<reference evidence="2 3" key="1">
    <citation type="submission" date="2017-10" db="EMBL/GenBank/DDBJ databases">
        <title>Comparative genomics in systemic dimorphic fungi from Ajellomycetaceae.</title>
        <authorList>
            <person name="Munoz J.F."/>
            <person name="Mcewen J.G."/>
            <person name="Clay O.K."/>
            <person name="Cuomo C.A."/>
        </authorList>
    </citation>
    <scope>NUCLEOTIDE SEQUENCE [LARGE SCALE GENOMIC DNA]</scope>
    <source>
        <strain evidence="2 3">UAMH7299</strain>
    </source>
</reference>
<comment type="caution">
    <text evidence="2">The sequence shown here is derived from an EMBL/GenBank/DDBJ whole genome shotgun (WGS) entry which is preliminary data.</text>
</comment>
<evidence type="ECO:0000313" key="3">
    <source>
        <dbReference type="Proteomes" id="UP000224634"/>
    </source>
</evidence>
<keyword evidence="3" id="KW-1185">Reference proteome</keyword>
<protein>
    <submittedName>
        <fullName evidence="2">Uncharacterized protein</fullName>
    </submittedName>
</protein>
<feature type="compositionally biased region" description="Polar residues" evidence="1">
    <location>
        <begin position="229"/>
        <end position="242"/>
    </location>
</feature>
<feature type="region of interest" description="Disordered" evidence="1">
    <location>
        <begin position="458"/>
        <end position="502"/>
    </location>
</feature>
<dbReference type="OrthoDB" id="4185794at2759"/>